<protein>
    <submittedName>
        <fullName evidence="6">Response regulator transcription factor</fullName>
    </submittedName>
</protein>
<reference evidence="6" key="1">
    <citation type="submission" date="2021-01" db="EMBL/GenBank/DDBJ databases">
        <title>Modified the classification status of verrucomicrobia.</title>
        <authorList>
            <person name="Feng X."/>
        </authorList>
    </citation>
    <scope>NUCLEOTIDE SEQUENCE</scope>
    <source>
        <strain evidence="6">KCTC 12986</strain>
    </source>
</reference>
<dbReference type="InterPro" id="IPR001789">
    <property type="entry name" value="Sig_transdc_resp-reg_receiver"/>
</dbReference>
<evidence type="ECO:0000256" key="1">
    <source>
        <dbReference type="ARBA" id="ARBA00022553"/>
    </source>
</evidence>
<evidence type="ECO:0000313" key="6">
    <source>
        <dbReference type="EMBL" id="MBK1835218.1"/>
    </source>
</evidence>
<dbReference type="CDD" id="cd17535">
    <property type="entry name" value="REC_NarL-like"/>
    <property type="match status" value="1"/>
</dbReference>
<organism evidence="6 7">
    <name type="scientific">Roseibacillus ishigakijimensis</name>
    <dbReference type="NCBI Taxonomy" id="454146"/>
    <lineage>
        <taxon>Bacteria</taxon>
        <taxon>Pseudomonadati</taxon>
        <taxon>Verrucomicrobiota</taxon>
        <taxon>Verrucomicrobiia</taxon>
        <taxon>Verrucomicrobiales</taxon>
        <taxon>Verrucomicrobiaceae</taxon>
        <taxon>Roseibacillus</taxon>
    </lineage>
</organism>
<dbReference type="GO" id="GO:0000160">
    <property type="term" value="P:phosphorelay signal transduction system"/>
    <property type="evidence" value="ECO:0007669"/>
    <property type="project" value="InterPro"/>
</dbReference>
<dbReference type="AlphaFoldDB" id="A0A934VIM2"/>
<evidence type="ECO:0000256" key="2">
    <source>
        <dbReference type="ARBA" id="ARBA00023125"/>
    </source>
</evidence>
<dbReference type="Pfam" id="PF00196">
    <property type="entry name" value="GerE"/>
    <property type="match status" value="1"/>
</dbReference>
<dbReference type="PROSITE" id="PS00622">
    <property type="entry name" value="HTH_LUXR_1"/>
    <property type="match status" value="1"/>
</dbReference>
<dbReference type="SMART" id="SM00421">
    <property type="entry name" value="HTH_LUXR"/>
    <property type="match status" value="1"/>
</dbReference>
<comment type="caution">
    <text evidence="6">The sequence shown here is derived from an EMBL/GenBank/DDBJ whole genome shotgun (WGS) entry which is preliminary data.</text>
</comment>
<dbReference type="PANTHER" id="PTHR43214">
    <property type="entry name" value="TWO-COMPONENT RESPONSE REGULATOR"/>
    <property type="match status" value="1"/>
</dbReference>
<dbReference type="InterPro" id="IPR016032">
    <property type="entry name" value="Sig_transdc_resp-reg_C-effctor"/>
</dbReference>
<dbReference type="EMBL" id="JAENIO010000044">
    <property type="protein sequence ID" value="MBK1835218.1"/>
    <property type="molecule type" value="Genomic_DNA"/>
</dbReference>
<keyword evidence="1 3" id="KW-0597">Phosphoprotein</keyword>
<name>A0A934VIM2_9BACT</name>
<dbReference type="InterPro" id="IPR039420">
    <property type="entry name" value="WalR-like"/>
</dbReference>
<dbReference type="PRINTS" id="PR00038">
    <property type="entry name" value="HTHLUXR"/>
</dbReference>
<dbReference type="Proteomes" id="UP000604083">
    <property type="component" value="Unassembled WGS sequence"/>
</dbReference>
<feature type="modified residue" description="4-aspartylphosphate" evidence="3">
    <location>
        <position position="59"/>
    </location>
</feature>
<dbReference type="SMART" id="SM00448">
    <property type="entry name" value="REC"/>
    <property type="match status" value="1"/>
</dbReference>
<dbReference type="GO" id="GO:0003677">
    <property type="term" value="F:DNA binding"/>
    <property type="evidence" value="ECO:0007669"/>
    <property type="project" value="UniProtKB-KW"/>
</dbReference>
<dbReference type="Pfam" id="PF00072">
    <property type="entry name" value="Response_reg"/>
    <property type="match status" value="1"/>
</dbReference>
<feature type="domain" description="Response regulatory" evidence="5">
    <location>
        <begin position="8"/>
        <end position="124"/>
    </location>
</feature>
<sequence length="218" mass="24008">MKDSEKHSVAIIEDNSDLGETLRLVIDSSDHLRCAGVWKSAEEGLRKIEAFRPKVVLMDINLPGLSGIEATALLKKHLPDILIITVTVYGEHDKIFAALKAGATGYLLKRAAPDELCQAIHEVLAGGAPMSPEIARRVVDAFYQQRNNRVATANLTPREEEVLALLAEGLANKEIADRLDISAETIRVHNRSIYKKLEVSTRTQAVMKYRDGIRTTAG</sequence>
<feature type="domain" description="HTH luxR-type" evidence="4">
    <location>
        <begin position="148"/>
        <end position="213"/>
    </location>
</feature>
<dbReference type="SUPFAM" id="SSF52172">
    <property type="entry name" value="CheY-like"/>
    <property type="match status" value="1"/>
</dbReference>
<dbReference type="PROSITE" id="PS50110">
    <property type="entry name" value="RESPONSE_REGULATORY"/>
    <property type="match status" value="1"/>
</dbReference>
<gene>
    <name evidence="6" type="ORF">JIN78_14200</name>
</gene>
<evidence type="ECO:0000313" key="7">
    <source>
        <dbReference type="Proteomes" id="UP000604083"/>
    </source>
</evidence>
<keyword evidence="2" id="KW-0238">DNA-binding</keyword>
<dbReference type="GO" id="GO:0006355">
    <property type="term" value="P:regulation of DNA-templated transcription"/>
    <property type="evidence" value="ECO:0007669"/>
    <property type="project" value="InterPro"/>
</dbReference>
<dbReference type="PANTHER" id="PTHR43214:SF43">
    <property type="entry name" value="TWO-COMPONENT RESPONSE REGULATOR"/>
    <property type="match status" value="1"/>
</dbReference>
<dbReference type="SUPFAM" id="SSF46894">
    <property type="entry name" value="C-terminal effector domain of the bipartite response regulators"/>
    <property type="match status" value="1"/>
</dbReference>
<dbReference type="RefSeq" id="WP_200392653.1">
    <property type="nucleotide sequence ID" value="NZ_JAENIO010000044.1"/>
</dbReference>
<evidence type="ECO:0000259" key="4">
    <source>
        <dbReference type="PROSITE" id="PS50043"/>
    </source>
</evidence>
<accession>A0A934VIM2</accession>
<keyword evidence="7" id="KW-1185">Reference proteome</keyword>
<evidence type="ECO:0000259" key="5">
    <source>
        <dbReference type="PROSITE" id="PS50110"/>
    </source>
</evidence>
<dbReference type="Gene3D" id="3.40.50.2300">
    <property type="match status" value="1"/>
</dbReference>
<dbReference type="PROSITE" id="PS50043">
    <property type="entry name" value="HTH_LUXR_2"/>
    <property type="match status" value="1"/>
</dbReference>
<dbReference type="InterPro" id="IPR058245">
    <property type="entry name" value="NreC/VraR/RcsB-like_REC"/>
</dbReference>
<evidence type="ECO:0000256" key="3">
    <source>
        <dbReference type="PROSITE-ProRule" id="PRU00169"/>
    </source>
</evidence>
<dbReference type="InterPro" id="IPR000792">
    <property type="entry name" value="Tscrpt_reg_LuxR_C"/>
</dbReference>
<dbReference type="InterPro" id="IPR011006">
    <property type="entry name" value="CheY-like_superfamily"/>
</dbReference>
<proteinExistence type="predicted"/>
<dbReference type="CDD" id="cd06170">
    <property type="entry name" value="LuxR_C_like"/>
    <property type="match status" value="1"/>
</dbReference>